<evidence type="ECO:0000259" key="3">
    <source>
        <dbReference type="Pfam" id="PF24883"/>
    </source>
</evidence>
<proteinExistence type="predicted"/>
<dbReference type="Proteomes" id="UP001302126">
    <property type="component" value="Unassembled WGS sequence"/>
</dbReference>
<reference evidence="4" key="2">
    <citation type="submission" date="2023-05" db="EMBL/GenBank/DDBJ databases">
        <authorList>
            <consortium name="Lawrence Berkeley National Laboratory"/>
            <person name="Steindorff A."/>
            <person name="Hensen N."/>
            <person name="Bonometti L."/>
            <person name="Westerberg I."/>
            <person name="Brannstrom I.O."/>
            <person name="Guillou S."/>
            <person name="Cros-Aarteil S."/>
            <person name="Calhoun S."/>
            <person name="Haridas S."/>
            <person name="Kuo A."/>
            <person name="Mondo S."/>
            <person name="Pangilinan J."/>
            <person name="Riley R."/>
            <person name="Labutti K."/>
            <person name="Andreopoulos B."/>
            <person name="Lipzen A."/>
            <person name="Chen C."/>
            <person name="Yanf M."/>
            <person name="Daum C."/>
            <person name="Ng V."/>
            <person name="Clum A."/>
            <person name="Ohm R."/>
            <person name="Martin F."/>
            <person name="Silar P."/>
            <person name="Natvig D."/>
            <person name="Lalanne C."/>
            <person name="Gautier V."/>
            <person name="Ament-Velasquez S.L."/>
            <person name="Kruys A."/>
            <person name="Hutchinson M.I."/>
            <person name="Powell A.J."/>
            <person name="Barry K."/>
            <person name="Miller A.N."/>
            <person name="Grigoriev I.V."/>
            <person name="Debuchy R."/>
            <person name="Gladieux P."/>
            <person name="Thoren M.H."/>
            <person name="Johannesson H."/>
        </authorList>
    </citation>
    <scope>NUCLEOTIDE SEQUENCE</scope>
    <source>
        <strain evidence="4">PSN309</strain>
    </source>
</reference>
<gene>
    <name evidence="4" type="ORF">QBC35DRAFT_98107</name>
</gene>
<feature type="repeat" description="ANK" evidence="2">
    <location>
        <begin position="741"/>
        <end position="773"/>
    </location>
</feature>
<feature type="repeat" description="ANK" evidence="2">
    <location>
        <begin position="708"/>
        <end position="740"/>
    </location>
</feature>
<keyword evidence="2" id="KW-0040">ANK repeat</keyword>
<dbReference type="Gene3D" id="3.40.50.300">
    <property type="entry name" value="P-loop containing nucleotide triphosphate hydrolases"/>
    <property type="match status" value="1"/>
</dbReference>
<keyword evidence="1" id="KW-0677">Repeat</keyword>
<sequence>MADPLSTGAGVVGIVSLGIQVCHGLLQYYASWKDSSRNIKCMVSSLESLSLTLKQLGLMLSDTSLPQPAAQNAAFNVQSCKVALGELEEELERVKRYTPPHGDSKLDLLEKLHRHSRGLLYPFKEGTIRNLQDSLDHTIDNLSLATQALQISTTPLYLSKLDLLADRFSDVKLGIETLVRYREDEHTEAIIRWFSRLRPRVKHKEITQQYHPNTCSTFFQSQEFLDWLDQKSSTLWCFGNPGSGKTVLTSAIVDVLEKRLRAPTIGIAFAYCAYADRKVQTFEELVGSLVQQLIRRTGVFPKSARTLHDDHHMEGGPDRPGVIQVLGDVLSQLDRTFVIIDALDECDTEVKVARTLVTELGRFHGSLTCLFTSRDIPLIRSLMSHARYIEIQADEADIRSFLDANIQDDEHLIRLCAQAPDLRSEILDRITANAGGMFLLARLHFQSVASKLNLRKVRKALDTLPGSLERTYDNALDRIKHGQDTDRFELAMRLLAWLALAFEPLSVETIQHALAATELVLDDAEIDLEDLYSEDVLLNICAGIVVFESTGYKKRRLARFVHHSAEEYFERHRHRLFPNGDGHITRSCLAYITLSFTTVTGCTSATVIEQTSSCYCLLPYAARFWFRHGERDSVHHALTGIQKFMESPGIAEWLFEMWEEAMWPQPPFLRGDIEERPPLLLACMTGLAQTAHLLLKAGADPESTSVAASMTSLHYAARNGHLEVTKLLVSFHADIHAWDFKMRTPLHHAIESGHCDVANYLVQRGADVDLPDGVGKTPLAVAARAGNIHTVRLLLEAGADVTIKDASGWTFLHWAIWEESEERQTLAVIQELLDAGAKVDEPDSLGKTPLHHAVNAGLRPVVERLIASGANVNAATDLNKRTVLHYAVLGRDPDPDLFQYLLDAGADARAVDVYEETAVERVVIKRAHLTRLKTWNGILQGLGADVSSWNSTSTAAKHVTAPQLHRPGMPTTKTRIWDVI</sequence>
<organism evidence="4 5">
    <name type="scientific">Podospora australis</name>
    <dbReference type="NCBI Taxonomy" id="1536484"/>
    <lineage>
        <taxon>Eukaryota</taxon>
        <taxon>Fungi</taxon>
        <taxon>Dikarya</taxon>
        <taxon>Ascomycota</taxon>
        <taxon>Pezizomycotina</taxon>
        <taxon>Sordariomycetes</taxon>
        <taxon>Sordariomycetidae</taxon>
        <taxon>Sordariales</taxon>
        <taxon>Podosporaceae</taxon>
        <taxon>Podospora</taxon>
    </lineage>
</organism>
<feature type="repeat" description="ANK" evidence="2">
    <location>
        <begin position="879"/>
        <end position="913"/>
    </location>
</feature>
<dbReference type="PROSITE" id="PS50088">
    <property type="entry name" value="ANK_REPEAT"/>
    <property type="match status" value="6"/>
</dbReference>
<accession>A0AAN6WNL7</accession>
<name>A0AAN6WNL7_9PEZI</name>
<dbReference type="PROSITE" id="PS50297">
    <property type="entry name" value="ANK_REP_REGION"/>
    <property type="match status" value="5"/>
</dbReference>
<dbReference type="InterPro" id="IPR027417">
    <property type="entry name" value="P-loop_NTPase"/>
</dbReference>
<dbReference type="Gene3D" id="1.25.40.20">
    <property type="entry name" value="Ankyrin repeat-containing domain"/>
    <property type="match status" value="3"/>
</dbReference>
<dbReference type="PRINTS" id="PR01415">
    <property type="entry name" value="ANKYRIN"/>
</dbReference>
<dbReference type="SUPFAM" id="SSF52540">
    <property type="entry name" value="P-loop containing nucleoside triphosphate hydrolases"/>
    <property type="match status" value="1"/>
</dbReference>
<protein>
    <recommendedName>
        <fullName evidence="3">Nephrocystin 3-like N-terminal domain-containing protein</fullName>
    </recommendedName>
</protein>
<dbReference type="InterPro" id="IPR002110">
    <property type="entry name" value="Ankyrin_rpt"/>
</dbReference>
<evidence type="ECO:0000313" key="5">
    <source>
        <dbReference type="Proteomes" id="UP001302126"/>
    </source>
</evidence>
<dbReference type="InterPro" id="IPR056884">
    <property type="entry name" value="NPHP3-like_N"/>
</dbReference>
<dbReference type="PANTHER" id="PTHR10039">
    <property type="entry name" value="AMELOGENIN"/>
    <property type="match status" value="1"/>
</dbReference>
<dbReference type="AlphaFoldDB" id="A0AAN6WNL7"/>
<dbReference type="Pfam" id="PF24883">
    <property type="entry name" value="NPHP3_N"/>
    <property type="match status" value="1"/>
</dbReference>
<evidence type="ECO:0000256" key="2">
    <source>
        <dbReference type="PROSITE-ProRule" id="PRU00023"/>
    </source>
</evidence>
<dbReference type="EMBL" id="MU864545">
    <property type="protein sequence ID" value="KAK4183482.1"/>
    <property type="molecule type" value="Genomic_DNA"/>
</dbReference>
<feature type="repeat" description="ANK" evidence="2">
    <location>
        <begin position="807"/>
        <end position="844"/>
    </location>
</feature>
<feature type="repeat" description="ANK" evidence="2">
    <location>
        <begin position="845"/>
        <end position="877"/>
    </location>
</feature>
<dbReference type="SMART" id="SM00248">
    <property type="entry name" value="ANK"/>
    <property type="match status" value="7"/>
</dbReference>
<feature type="repeat" description="ANK" evidence="2">
    <location>
        <begin position="774"/>
        <end position="806"/>
    </location>
</feature>
<evidence type="ECO:0000313" key="4">
    <source>
        <dbReference type="EMBL" id="KAK4183482.1"/>
    </source>
</evidence>
<dbReference type="SUPFAM" id="SSF48403">
    <property type="entry name" value="Ankyrin repeat"/>
    <property type="match status" value="1"/>
</dbReference>
<feature type="domain" description="Nephrocystin 3-like N-terminal" evidence="3">
    <location>
        <begin position="213"/>
        <end position="374"/>
    </location>
</feature>
<dbReference type="InterPro" id="IPR036770">
    <property type="entry name" value="Ankyrin_rpt-contain_sf"/>
</dbReference>
<keyword evidence="5" id="KW-1185">Reference proteome</keyword>
<comment type="caution">
    <text evidence="4">The sequence shown here is derived from an EMBL/GenBank/DDBJ whole genome shotgun (WGS) entry which is preliminary data.</text>
</comment>
<dbReference type="PANTHER" id="PTHR10039:SF15">
    <property type="entry name" value="NACHT DOMAIN-CONTAINING PROTEIN"/>
    <property type="match status" value="1"/>
</dbReference>
<reference evidence="4" key="1">
    <citation type="journal article" date="2023" name="Mol. Phylogenet. Evol.">
        <title>Genome-scale phylogeny and comparative genomics of the fungal order Sordariales.</title>
        <authorList>
            <person name="Hensen N."/>
            <person name="Bonometti L."/>
            <person name="Westerberg I."/>
            <person name="Brannstrom I.O."/>
            <person name="Guillou S."/>
            <person name="Cros-Aarteil S."/>
            <person name="Calhoun S."/>
            <person name="Haridas S."/>
            <person name="Kuo A."/>
            <person name="Mondo S."/>
            <person name="Pangilinan J."/>
            <person name="Riley R."/>
            <person name="LaButti K."/>
            <person name="Andreopoulos B."/>
            <person name="Lipzen A."/>
            <person name="Chen C."/>
            <person name="Yan M."/>
            <person name="Daum C."/>
            <person name="Ng V."/>
            <person name="Clum A."/>
            <person name="Steindorff A."/>
            <person name="Ohm R.A."/>
            <person name="Martin F."/>
            <person name="Silar P."/>
            <person name="Natvig D.O."/>
            <person name="Lalanne C."/>
            <person name="Gautier V."/>
            <person name="Ament-Velasquez S.L."/>
            <person name="Kruys A."/>
            <person name="Hutchinson M.I."/>
            <person name="Powell A.J."/>
            <person name="Barry K."/>
            <person name="Miller A.N."/>
            <person name="Grigoriev I.V."/>
            <person name="Debuchy R."/>
            <person name="Gladieux P."/>
            <person name="Hiltunen Thoren M."/>
            <person name="Johannesson H."/>
        </authorList>
    </citation>
    <scope>NUCLEOTIDE SEQUENCE</scope>
    <source>
        <strain evidence="4">PSN309</strain>
    </source>
</reference>
<dbReference type="Pfam" id="PF12796">
    <property type="entry name" value="Ank_2"/>
    <property type="match status" value="3"/>
</dbReference>
<evidence type="ECO:0000256" key="1">
    <source>
        <dbReference type="ARBA" id="ARBA00022737"/>
    </source>
</evidence>